<dbReference type="GO" id="GO:0005634">
    <property type="term" value="C:nucleus"/>
    <property type="evidence" value="ECO:0007669"/>
    <property type="project" value="TreeGrafter"/>
</dbReference>
<dbReference type="GO" id="GO:0010090">
    <property type="term" value="P:trichome morphogenesis"/>
    <property type="evidence" value="ECO:0007669"/>
    <property type="project" value="InterPro"/>
</dbReference>
<protein>
    <recommendedName>
        <fullName evidence="3">C2H2-type domain-containing protein</fullName>
    </recommendedName>
</protein>
<keyword evidence="7" id="KW-1185">Reference proteome</keyword>
<dbReference type="Proteomes" id="UP000507222">
    <property type="component" value="Unassembled WGS sequence"/>
</dbReference>
<gene>
    <name evidence="4" type="ORF">CURHAP_LOCUS1912</name>
    <name evidence="5" type="ORF">ORAREDHAP_LOCUS1935</name>
</gene>
<evidence type="ECO:0000313" key="4">
    <source>
        <dbReference type="EMBL" id="CAB4262607.1"/>
    </source>
</evidence>
<organism evidence="5 7">
    <name type="scientific">Prunus armeniaca</name>
    <name type="common">Apricot</name>
    <name type="synonym">Armeniaca vulgaris</name>
    <dbReference type="NCBI Taxonomy" id="36596"/>
    <lineage>
        <taxon>Eukaryota</taxon>
        <taxon>Viridiplantae</taxon>
        <taxon>Streptophyta</taxon>
        <taxon>Embryophyta</taxon>
        <taxon>Tracheophyta</taxon>
        <taxon>Spermatophyta</taxon>
        <taxon>Magnoliopsida</taxon>
        <taxon>eudicotyledons</taxon>
        <taxon>Gunneridae</taxon>
        <taxon>Pentapetalae</taxon>
        <taxon>rosids</taxon>
        <taxon>fabids</taxon>
        <taxon>Rosales</taxon>
        <taxon>Rosaceae</taxon>
        <taxon>Amygdaloideae</taxon>
        <taxon>Amygdaleae</taxon>
        <taxon>Prunus</taxon>
    </lineage>
</organism>
<dbReference type="SUPFAM" id="SSF57667">
    <property type="entry name" value="beta-beta-alpha zinc fingers"/>
    <property type="match status" value="1"/>
</dbReference>
<dbReference type="GO" id="GO:0008270">
    <property type="term" value="F:zinc ion binding"/>
    <property type="evidence" value="ECO:0007669"/>
    <property type="project" value="UniProtKB-KW"/>
</dbReference>
<keyword evidence="1" id="KW-0863">Zinc-finger</keyword>
<sequence length="152" mass="17097">MKLFGFSVTDHRDIVPMVKFECHYCGRKFENSQALGGHQNAHKRERQLERMAILEHVQQHHQPPPPPPPPHHDHDHDQYQRSATGVPIINDPMFVSSSRSTTVDGCAGYNTAGGAVVAPKDPHGLYLKQIAKQEAVPKVDEENDVVDLRLRL</sequence>
<dbReference type="GO" id="GO:0009736">
    <property type="term" value="P:cytokinin-activated signaling pathway"/>
    <property type="evidence" value="ECO:0007669"/>
    <property type="project" value="TreeGrafter"/>
</dbReference>
<dbReference type="InterPro" id="IPR013087">
    <property type="entry name" value="Znf_C2H2_type"/>
</dbReference>
<keyword evidence="1" id="KW-0479">Metal-binding</keyword>
<dbReference type="PROSITE" id="PS50157">
    <property type="entry name" value="ZINC_FINGER_C2H2_2"/>
    <property type="match status" value="1"/>
</dbReference>
<dbReference type="PANTHER" id="PTHR46353">
    <property type="entry name" value="ZINC FINGER PROTEIN 5"/>
    <property type="match status" value="1"/>
</dbReference>
<keyword evidence="1" id="KW-0862">Zinc</keyword>
<evidence type="ECO:0000313" key="7">
    <source>
        <dbReference type="Proteomes" id="UP000507245"/>
    </source>
</evidence>
<evidence type="ECO:0000313" key="6">
    <source>
        <dbReference type="Proteomes" id="UP000507222"/>
    </source>
</evidence>
<dbReference type="InterPro" id="IPR036236">
    <property type="entry name" value="Znf_C2H2_sf"/>
</dbReference>
<feature type="compositionally biased region" description="Basic and acidic residues" evidence="2">
    <location>
        <begin position="70"/>
        <end position="79"/>
    </location>
</feature>
<dbReference type="PROSITE" id="PS00028">
    <property type="entry name" value="ZINC_FINGER_C2H2_1"/>
    <property type="match status" value="1"/>
</dbReference>
<reference evidence="5 6" key="2">
    <citation type="submission" date="2020-05" db="EMBL/GenBank/DDBJ databases">
        <authorList>
            <person name="Campoy J."/>
            <person name="Schneeberger K."/>
            <person name="Spophaly S."/>
        </authorList>
    </citation>
    <scope>NUCLEOTIDE SEQUENCE [LARGE SCALE GENOMIC DNA]</scope>
    <source>
        <strain evidence="5">PruArmRojPasFocal</strain>
    </source>
</reference>
<dbReference type="InterPro" id="IPR044299">
    <property type="entry name" value="GIS3/ZFP5/ZFP6"/>
</dbReference>
<feature type="domain" description="C2H2-type" evidence="3">
    <location>
        <begin position="20"/>
        <end position="47"/>
    </location>
</feature>
<evidence type="ECO:0000259" key="3">
    <source>
        <dbReference type="PROSITE" id="PS50157"/>
    </source>
</evidence>
<name>A0A6J5VY19_PRUAR</name>
<dbReference type="OrthoDB" id="772256at2759"/>
<evidence type="ECO:0000256" key="2">
    <source>
        <dbReference type="SAM" id="MobiDB-lite"/>
    </source>
</evidence>
<dbReference type="GO" id="GO:0000976">
    <property type="term" value="F:transcription cis-regulatory region binding"/>
    <property type="evidence" value="ECO:0007669"/>
    <property type="project" value="TreeGrafter"/>
</dbReference>
<dbReference type="EMBL" id="CAEKKB010000001">
    <property type="protein sequence ID" value="CAB4293183.1"/>
    <property type="molecule type" value="Genomic_DNA"/>
</dbReference>
<dbReference type="Proteomes" id="UP000507245">
    <property type="component" value="Unassembled WGS sequence"/>
</dbReference>
<dbReference type="Gene3D" id="3.30.160.60">
    <property type="entry name" value="Classic Zinc Finger"/>
    <property type="match status" value="1"/>
</dbReference>
<dbReference type="GO" id="GO:0009740">
    <property type="term" value="P:gibberellic acid mediated signaling pathway"/>
    <property type="evidence" value="ECO:0007669"/>
    <property type="project" value="TreeGrafter"/>
</dbReference>
<dbReference type="GO" id="GO:0003700">
    <property type="term" value="F:DNA-binding transcription factor activity"/>
    <property type="evidence" value="ECO:0007669"/>
    <property type="project" value="TreeGrafter"/>
</dbReference>
<evidence type="ECO:0000313" key="5">
    <source>
        <dbReference type="EMBL" id="CAB4293183.1"/>
    </source>
</evidence>
<dbReference type="PANTHER" id="PTHR46353:SF23">
    <property type="entry name" value="C2H2 ZINC FINGER-CONTAINING PROTEIN-RELATED"/>
    <property type="match status" value="1"/>
</dbReference>
<reference evidence="7" key="1">
    <citation type="journal article" date="2020" name="Genome Biol.">
        <title>Gamete binning: chromosome-level and haplotype-resolved genome assembly enabled by high-throughput single-cell sequencing of gamete genomes.</title>
        <authorList>
            <person name="Campoy J.A."/>
            <person name="Sun H."/>
            <person name="Goel M."/>
            <person name="Jiao W.-B."/>
            <person name="Folz-Donahue K."/>
            <person name="Wang N."/>
            <person name="Rubio M."/>
            <person name="Liu C."/>
            <person name="Kukat C."/>
            <person name="Ruiz D."/>
            <person name="Huettel B."/>
            <person name="Schneeberger K."/>
        </authorList>
    </citation>
    <scope>NUCLEOTIDE SEQUENCE [LARGE SCALE GENOMIC DNA]</scope>
    <source>
        <strain evidence="7">cv. Rojo Pasion</strain>
    </source>
</reference>
<dbReference type="EMBL" id="CAEKDK010000001">
    <property type="protein sequence ID" value="CAB4262607.1"/>
    <property type="molecule type" value="Genomic_DNA"/>
</dbReference>
<proteinExistence type="predicted"/>
<accession>A0A6J5VY19</accession>
<dbReference type="AlphaFoldDB" id="A0A6J5VY19"/>
<feature type="region of interest" description="Disordered" evidence="2">
    <location>
        <begin position="57"/>
        <end position="84"/>
    </location>
</feature>
<evidence type="ECO:0000256" key="1">
    <source>
        <dbReference type="PROSITE-ProRule" id="PRU00042"/>
    </source>
</evidence>